<evidence type="ECO:0000313" key="3">
    <source>
        <dbReference type="EMBL" id="PMD46761.1"/>
    </source>
</evidence>
<sequence>MPSSIYHNLDADKHEIRILSILPRGRGPVTASSSPPPTGGAAMSTGTTDIHCILETKSLDDRPSFKALSYVWGVEPPSTTIIVNSQAISVRKNLGAALQQLQQDDRSMSVWADALCINQDDNQEKLHQVQLMSRVYEDSDEVLVWLGPEEDHSDTAMTRLEDIGRKAIEAGIQDFRASTDMQNWFQPVVDERLRKLKVSLNRLAEDEGLDLFESTVVPLSKRAYWSRVWVLQEFSVPRTMTILCGKRRLDVATFAAAFNFLAFARWTLSSRFTLEERRDPGSQLQSVSSNPPSAAPNRLIGARRRYQTETGDRQSLASLLQRTCFRKLGIDPLNATDPRDKIYGLLSLASDSDQLAILPDYKKSTLEVYTDTSRALIASGQISILSWCQPPKVIDGLPSWVPDYSQGLRQPYGEDSNDMPLFCASGSMEFPGVSVSLHSEQNSIDLQGIKVDFITDLGSDWNLEFGVPWRWEIAQRLIREVEDFCKRSPLLTGNEQVLNASMRISIADQDFLGVSKSRATSSMRLQYDKIKSMEGFAFDHGAAHYREAMTFQRDRRSFLSSHGRVGLAPACAEPGDFICILFGSAVPFILRETSEGRFRLIGEAYVYGIMDGEWLDQERTTSTFIIN</sequence>
<proteinExistence type="predicted"/>
<dbReference type="EMBL" id="KZ613939">
    <property type="protein sequence ID" value="PMD46761.1"/>
    <property type="molecule type" value="Genomic_DNA"/>
</dbReference>
<dbReference type="AlphaFoldDB" id="A0A2J6S7M8"/>
<keyword evidence="4" id="KW-1185">Reference proteome</keyword>
<dbReference type="Pfam" id="PF26639">
    <property type="entry name" value="Het-6_barrel"/>
    <property type="match status" value="1"/>
</dbReference>
<reference evidence="3 4" key="1">
    <citation type="submission" date="2016-04" db="EMBL/GenBank/DDBJ databases">
        <title>A degradative enzymes factory behind the ericoid mycorrhizal symbiosis.</title>
        <authorList>
            <consortium name="DOE Joint Genome Institute"/>
            <person name="Martino E."/>
            <person name="Morin E."/>
            <person name="Grelet G."/>
            <person name="Kuo A."/>
            <person name="Kohler A."/>
            <person name="Daghino S."/>
            <person name="Barry K."/>
            <person name="Choi C."/>
            <person name="Cichocki N."/>
            <person name="Clum A."/>
            <person name="Copeland A."/>
            <person name="Hainaut M."/>
            <person name="Haridas S."/>
            <person name="Labutti K."/>
            <person name="Lindquist E."/>
            <person name="Lipzen A."/>
            <person name="Khouja H.-R."/>
            <person name="Murat C."/>
            <person name="Ohm R."/>
            <person name="Olson A."/>
            <person name="Spatafora J."/>
            <person name="Veneault-Fourrey C."/>
            <person name="Henrissat B."/>
            <person name="Grigoriev I."/>
            <person name="Martin F."/>
            <person name="Perotto S."/>
        </authorList>
    </citation>
    <scope>NUCLEOTIDE SEQUENCE [LARGE SCALE GENOMIC DNA]</scope>
    <source>
        <strain evidence="3 4">F</strain>
    </source>
</reference>
<feature type="region of interest" description="Disordered" evidence="1">
    <location>
        <begin position="26"/>
        <end position="45"/>
    </location>
</feature>
<evidence type="ECO:0000259" key="2">
    <source>
        <dbReference type="Pfam" id="PF06985"/>
    </source>
</evidence>
<feature type="domain" description="Heterokaryon incompatibility" evidence="2">
    <location>
        <begin position="65"/>
        <end position="233"/>
    </location>
</feature>
<dbReference type="PANTHER" id="PTHR24148:SF64">
    <property type="entry name" value="HETEROKARYON INCOMPATIBILITY DOMAIN-CONTAINING PROTEIN"/>
    <property type="match status" value="1"/>
</dbReference>
<dbReference type="InterPro" id="IPR010730">
    <property type="entry name" value="HET"/>
</dbReference>
<feature type="compositionally biased region" description="Low complexity" evidence="1">
    <location>
        <begin position="288"/>
        <end position="297"/>
    </location>
</feature>
<protein>
    <submittedName>
        <fullName evidence="3">HET-domain-containing protein</fullName>
    </submittedName>
</protein>
<evidence type="ECO:0000313" key="4">
    <source>
        <dbReference type="Proteomes" id="UP000235786"/>
    </source>
</evidence>
<dbReference type="InterPro" id="IPR052895">
    <property type="entry name" value="HetReg/Transcr_Mod"/>
</dbReference>
<evidence type="ECO:0000256" key="1">
    <source>
        <dbReference type="SAM" id="MobiDB-lite"/>
    </source>
</evidence>
<dbReference type="OrthoDB" id="2157530at2759"/>
<organism evidence="3 4">
    <name type="scientific">Hyaloscypha variabilis (strain UAMH 11265 / GT02V1 / F)</name>
    <name type="common">Meliniomyces variabilis</name>
    <dbReference type="NCBI Taxonomy" id="1149755"/>
    <lineage>
        <taxon>Eukaryota</taxon>
        <taxon>Fungi</taxon>
        <taxon>Dikarya</taxon>
        <taxon>Ascomycota</taxon>
        <taxon>Pezizomycotina</taxon>
        <taxon>Leotiomycetes</taxon>
        <taxon>Helotiales</taxon>
        <taxon>Hyaloscyphaceae</taxon>
        <taxon>Hyaloscypha</taxon>
        <taxon>Hyaloscypha variabilis</taxon>
    </lineage>
</organism>
<dbReference type="Proteomes" id="UP000235786">
    <property type="component" value="Unassembled WGS sequence"/>
</dbReference>
<dbReference type="Pfam" id="PF06985">
    <property type="entry name" value="HET"/>
    <property type="match status" value="1"/>
</dbReference>
<gene>
    <name evidence="3" type="ORF">L207DRAFT_480679</name>
</gene>
<dbReference type="PANTHER" id="PTHR24148">
    <property type="entry name" value="ANKYRIN REPEAT DOMAIN-CONTAINING PROTEIN 39 HOMOLOG-RELATED"/>
    <property type="match status" value="1"/>
</dbReference>
<name>A0A2J6S7M8_HYAVF</name>
<feature type="region of interest" description="Disordered" evidence="1">
    <location>
        <begin position="280"/>
        <end position="299"/>
    </location>
</feature>
<accession>A0A2J6S7M8</accession>